<comment type="similarity">
    <text evidence="1">Belongs to the RutC family.</text>
</comment>
<dbReference type="OrthoDB" id="9803101at2"/>
<evidence type="ECO:0000313" key="3">
    <source>
        <dbReference type="Proteomes" id="UP000256304"/>
    </source>
</evidence>
<dbReference type="Pfam" id="PF01042">
    <property type="entry name" value="Ribonuc_L-PSP"/>
    <property type="match status" value="1"/>
</dbReference>
<evidence type="ECO:0000313" key="2">
    <source>
        <dbReference type="EMBL" id="REE70522.1"/>
    </source>
</evidence>
<dbReference type="SUPFAM" id="SSF55298">
    <property type="entry name" value="YjgF-like"/>
    <property type="match status" value="1"/>
</dbReference>
<evidence type="ECO:0000256" key="1">
    <source>
        <dbReference type="ARBA" id="ARBA00010552"/>
    </source>
</evidence>
<dbReference type="PANTHER" id="PTHR11803:SF58">
    <property type="entry name" value="PROTEIN HMF1-RELATED"/>
    <property type="match status" value="1"/>
</dbReference>
<comment type="caution">
    <text evidence="2">The sequence shown here is derived from an EMBL/GenBank/DDBJ whole genome shotgun (WGS) entry which is preliminary data.</text>
</comment>
<accession>A0A3D9R371</accession>
<dbReference type="InterPro" id="IPR035959">
    <property type="entry name" value="RutC-like_sf"/>
</dbReference>
<dbReference type="AlphaFoldDB" id="A0A3D9R371"/>
<dbReference type="CDD" id="cd00448">
    <property type="entry name" value="YjgF_YER057c_UK114_family"/>
    <property type="match status" value="1"/>
</dbReference>
<reference evidence="2 3" key="1">
    <citation type="submission" date="2018-08" db="EMBL/GenBank/DDBJ databases">
        <title>Genomic Encyclopedia of Type Strains, Phase III (KMG-III): the genomes of soil and plant-associated and newly described type strains.</title>
        <authorList>
            <person name="Whitman W."/>
        </authorList>
    </citation>
    <scope>NUCLEOTIDE SEQUENCE [LARGE SCALE GENOMIC DNA]</scope>
    <source>
        <strain evidence="2 3">CGMCC 1.10966</strain>
    </source>
</reference>
<dbReference type="PANTHER" id="PTHR11803">
    <property type="entry name" value="2-IMINOBUTANOATE/2-IMINOPROPANOATE DEAMINASE RIDA"/>
    <property type="match status" value="1"/>
</dbReference>
<gene>
    <name evidence="2" type="ORF">A8990_1297</name>
</gene>
<name>A0A3D9R371_9BACL</name>
<dbReference type="Proteomes" id="UP000256304">
    <property type="component" value="Unassembled WGS sequence"/>
</dbReference>
<proteinExistence type="inferred from homology"/>
<protein>
    <submittedName>
        <fullName evidence="2">2-iminobutanoate/2-iminopropanoate deaminase</fullName>
    </submittedName>
</protein>
<dbReference type="RefSeq" id="WP_116191040.1">
    <property type="nucleotide sequence ID" value="NZ_QTTN01000029.1"/>
</dbReference>
<dbReference type="Gene3D" id="3.30.1330.40">
    <property type="entry name" value="RutC-like"/>
    <property type="match status" value="1"/>
</dbReference>
<dbReference type="GO" id="GO:0005829">
    <property type="term" value="C:cytosol"/>
    <property type="evidence" value="ECO:0007669"/>
    <property type="project" value="TreeGrafter"/>
</dbReference>
<keyword evidence="3" id="KW-1185">Reference proteome</keyword>
<dbReference type="InterPro" id="IPR006175">
    <property type="entry name" value="YjgF/YER057c/UK114"/>
</dbReference>
<organism evidence="2 3">
    <name type="scientific">Paenibacillus taihuensis</name>
    <dbReference type="NCBI Taxonomy" id="1156355"/>
    <lineage>
        <taxon>Bacteria</taxon>
        <taxon>Bacillati</taxon>
        <taxon>Bacillota</taxon>
        <taxon>Bacilli</taxon>
        <taxon>Bacillales</taxon>
        <taxon>Paenibacillaceae</taxon>
        <taxon>Paenibacillus</taxon>
    </lineage>
</organism>
<dbReference type="EMBL" id="QTTN01000029">
    <property type="protein sequence ID" value="REE70522.1"/>
    <property type="molecule type" value="Genomic_DNA"/>
</dbReference>
<dbReference type="GO" id="GO:0019239">
    <property type="term" value="F:deaminase activity"/>
    <property type="evidence" value="ECO:0007669"/>
    <property type="project" value="TreeGrafter"/>
</dbReference>
<sequence length="130" mass="14332">MSKAIWSEQAPQFPLPFSHAVVAGDFVYVSGQVGVKPENRALAGETIEEQTKQTIANIETILKTVGLTLDHIIKMDVHLGKSEDLPAYNRTYAELFNQPYPARTTVVSGIGDYLIEVDCVAYAPQPRQRG</sequence>